<name>A0ACB8TG18_9AGAM</name>
<accession>A0ACB8TG18</accession>
<keyword evidence="2" id="KW-1185">Reference proteome</keyword>
<proteinExistence type="predicted"/>
<organism evidence="1 2">
    <name type="scientific">Artomyces pyxidatus</name>
    <dbReference type="NCBI Taxonomy" id="48021"/>
    <lineage>
        <taxon>Eukaryota</taxon>
        <taxon>Fungi</taxon>
        <taxon>Dikarya</taxon>
        <taxon>Basidiomycota</taxon>
        <taxon>Agaricomycotina</taxon>
        <taxon>Agaricomycetes</taxon>
        <taxon>Russulales</taxon>
        <taxon>Auriscalpiaceae</taxon>
        <taxon>Artomyces</taxon>
    </lineage>
</organism>
<dbReference type="EMBL" id="MU277190">
    <property type="protein sequence ID" value="KAI0067362.1"/>
    <property type="molecule type" value="Genomic_DNA"/>
</dbReference>
<evidence type="ECO:0000313" key="2">
    <source>
        <dbReference type="Proteomes" id="UP000814140"/>
    </source>
</evidence>
<sequence length="334" mass="37723">MLRYVVSSASDYFYLPIDDDEPSTTVPPHAKHISWDYDQGLPDTTGDRAPNAGPGGSSQRRSRRAQAIADILAQTDLYNILGVSRSDKLDTMDLRRAYLSRSKACHPDKFPDNPEATYAFQKVSVAYNVLSNPASRRLYDSHPGAQDFTTTSVRAEETLRSVVIGVFNDFLDGDLEMVRTLLRGINDLNPSLRVSDEGINSILLTLQSLRERILTCRALTHTLLSTLSHLLDTHASLAKLSYFSLRPRARLSIRLARITLALPLALDREMALQRRARARSRRRREHAVDMDVVDDNRDIEIDERKPERTLFPRRILVLIESLIVGLEKMEGVLT</sequence>
<dbReference type="Proteomes" id="UP000814140">
    <property type="component" value="Unassembled WGS sequence"/>
</dbReference>
<protein>
    <submittedName>
        <fullName evidence="1">DnaJ-domain-containing protein</fullName>
    </submittedName>
</protein>
<comment type="caution">
    <text evidence="1">The sequence shown here is derived from an EMBL/GenBank/DDBJ whole genome shotgun (WGS) entry which is preliminary data.</text>
</comment>
<gene>
    <name evidence="1" type="ORF">BV25DRAFT_1847803</name>
</gene>
<reference evidence="1" key="1">
    <citation type="submission" date="2021-03" db="EMBL/GenBank/DDBJ databases">
        <authorList>
            <consortium name="DOE Joint Genome Institute"/>
            <person name="Ahrendt S."/>
            <person name="Looney B.P."/>
            <person name="Miyauchi S."/>
            <person name="Morin E."/>
            <person name="Drula E."/>
            <person name="Courty P.E."/>
            <person name="Chicoki N."/>
            <person name="Fauchery L."/>
            <person name="Kohler A."/>
            <person name="Kuo A."/>
            <person name="Labutti K."/>
            <person name="Pangilinan J."/>
            <person name="Lipzen A."/>
            <person name="Riley R."/>
            <person name="Andreopoulos W."/>
            <person name="He G."/>
            <person name="Johnson J."/>
            <person name="Barry K.W."/>
            <person name="Grigoriev I.V."/>
            <person name="Nagy L."/>
            <person name="Hibbett D."/>
            <person name="Henrissat B."/>
            <person name="Matheny P.B."/>
            <person name="Labbe J."/>
            <person name="Martin F."/>
        </authorList>
    </citation>
    <scope>NUCLEOTIDE SEQUENCE</scope>
    <source>
        <strain evidence="1">HHB10654</strain>
    </source>
</reference>
<evidence type="ECO:0000313" key="1">
    <source>
        <dbReference type="EMBL" id="KAI0067362.1"/>
    </source>
</evidence>
<reference evidence="1" key="2">
    <citation type="journal article" date="2022" name="New Phytol.">
        <title>Evolutionary transition to the ectomycorrhizal habit in the genomes of a hyperdiverse lineage of mushroom-forming fungi.</title>
        <authorList>
            <person name="Looney B."/>
            <person name="Miyauchi S."/>
            <person name="Morin E."/>
            <person name="Drula E."/>
            <person name="Courty P.E."/>
            <person name="Kohler A."/>
            <person name="Kuo A."/>
            <person name="LaButti K."/>
            <person name="Pangilinan J."/>
            <person name="Lipzen A."/>
            <person name="Riley R."/>
            <person name="Andreopoulos W."/>
            <person name="He G."/>
            <person name="Johnson J."/>
            <person name="Nolan M."/>
            <person name="Tritt A."/>
            <person name="Barry K.W."/>
            <person name="Grigoriev I.V."/>
            <person name="Nagy L.G."/>
            <person name="Hibbett D."/>
            <person name="Henrissat B."/>
            <person name="Matheny P.B."/>
            <person name="Labbe J."/>
            <person name="Martin F.M."/>
        </authorList>
    </citation>
    <scope>NUCLEOTIDE SEQUENCE</scope>
    <source>
        <strain evidence="1">HHB10654</strain>
    </source>
</reference>